<accession>A0A9P6MEF4</accession>
<feature type="non-terminal residue" evidence="2">
    <location>
        <position position="242"/>
    </location>
</feature>
<evidence type="ECO:0000313" key="3">
    <source>
        <dbReference type="Proteomes" id="UP000749646"/>
    </source>
</evidence>
<dbReference type="AlphaFoldDB" id="A0A9P6MEF4"/>
<sequence length="242" mass="25633">MNIVAALGLGSAFDPQTFTSSEFSGVQLGLDGLIGNTPIWENNAVPSDQAYDEFVFDLTPSHFETPATVNVADLIVGPHSMASAGTPTATSVSPLELSIANTTSDYDQDLALANLYGFNEPSTGTESDSEESDAEDSDDFDEDDEGDDSNDESEVPKNAMKIATESAPIIAKAAAQVIQAVNVTVQGNVHQHQVNLDAAAVVITPIAKPEDPNKRRMEEALAARISNDLGPEHMAGLFKILR</sequence>
<feature type="region of interest" description="Disordered" evidence="1">
    <location>
        <begin position="117"/>
        <end position="156"/>
    </location>
</feature>
<dbReference type="OrthoDB" id="2416617at2759"/>
<evidence type="ECO:0000256" key="1">
    <source>
        <dbReference type="SAM" id="MobiDB-lite"/>
    </source>
</evidence>
<evidence type="ECO:0000313" key="2">
    <source>
        <dbReference type="EMBL" id="KAF9994706.1"/>
    </source>
</evidence>
<proteinExistence type="predicted"/>
<reference evidence="2" key="1">
    <citation type="journal article" date="2020" name="Fungal Divers.">
        <title>Resolving the Mortierellaceae phylogeny through synthesis of multi-gene phylogenetics and phylogenomics.</title>
        <authorList>
            <person name="Vandepol N."/>
            <person name="Liber J."/>
            <person name="Desiro A."/>
            <person name="Na H."/>
            <person name="Kennedy M."/>
            <person name="Barry K."/>
            <person name="Grigoriev I.V."/>
            <person name="Miller A.N."/>
            <person name="O'Donnell K."/>
            <person name="Stajich J.E."/>
            <person name="Bonito G."/>
        </authorList>
    </citation>
    <scope>NUCLEOTIDE SEQUENCE</scope>
    <source>
        <strain evidence="2">MES-2147</strain>
    </source>
</reference>
<comment type="caution">
    <text evidence="2">The sequence shown here is derived from an EMBL/GenBank/DDBJ whole genome shotgun (WGS) entry which is preliminary data.</text>
</comment>
<feature type="compositionally biased region" description="Acidic residues" evidence="1">
    <location>
        <begin position="127"/>
        <end position="153"/>
    </location>
</feature>
<gene>
    <name evidence="2" type="ORF">BGZ65_009657</name>
</gene>
<organism evidence="2 3">
    <name type="scientific">Modicella reniformis</name>
    <dbReference type="NCBI Taxonomy" id="1440133"/>
    <lineage>
        <taxon>Eukaryota</taxon>
        <taxon>Fungi</taxon>
        <taxon>Fungi incertae sedis</taxon>
        <taxon>Mucoromycota</taxon>
        <taxon>Mortierellomycotina</taxon>
        <taxon>Mortierellomycetes</taxon>
        <taxon>Mortierellales</taxon>
        <taxon>Mortierellaceae</taxon>
        <taxon>Modicella</taxon>
    </lineage>
</organism>
<protein>
    <submittedName>
        <fullName evidence="2">Uncharacterized protein</fullName>
    </submittedName>
</protein>
<name>A0A9P6MEF4_9FUNG</name>
<dbReference type="EMBL" id="JAAAHW010001510">
    <property type="protein sequence ID" value="KAF9994706.1"/>
    <property type="molecule type" value="Genomic_DNA"/>
</dbReference>
<dbReference type="Proteomes" id="UP000749646">
    <property type="component" value="Unassembled WGS sequence"/>
</dbReference>
<keyword evidence="3" id="KW-1185">Reference proteome</keyword>